<dbReference type="Proteomes" id="UP000299102">
    <property type="component" value="Unassembled WGS sequence"/>
</dbReference>
<evidence type="ECO:0000313" key="3">
    <source>
        <dbReference type="Proteomes" id="UP000299102"/>
    </source>
</evidence>
<organism evidence="2 3">
    <name type="scientific">Eumeta variegata</name>
    <name type="common">Bagworm moth</name>
    <name type="synonym">Eumeta japonica</name>
    <dbReference type="NCBI Taxonomy" id="151549"/>
    <lineage>
        <taxon>Eukaryota</taxon>
        <taxon>Metazoa</taxon>
        <taxon>Ecdysozoa</taxon>
        <taxon>Arthropoda</taxon>
        <taxon>Hexapoda</taxon>
        <taxon>Insecta</taxon>
        <taxon>Pterygota</taxon>
        <taxon>Neoptera</taxon>
        <taxon>Endopterygota</taxon>
        <taxon>Lepidoptera</taxon>
        <taxon>Glossata</taxon>
        <taxon>Ditrysia</taxon>
        <taxon>Tineoidea</taxon>
        <taxon>Psychidae</taxon>
        <taxon>Oiketicinae</taxon>
        <taxon>Eumeta</taxon>
    </lineage>
</organism>
<feature type="domain" description="Reverse transcriptase" evidence="1">
    <location>
        <begin position="1"/>
        <end position="157"/>
    </location>
</feature>
<dbReference type="OrthoDB" id="6627393at2759"/>
<evidence type="ECO:0000259" key="1">
    <source>
        <dbReference type="PROSITE" id="PS50878"/>
    </source>
</evidence>
<dbReference type="Pfam" id="PF00078">
    <property type="entry name" value="RVT_1"/>
    <property type="match status" value="1"/>
</dbReference>
<comment type="caution">
    <text evidence="2">The sequence shown here is derived from an EMBL/GenBank/DDBJ whole genome shotgun (WGS) entry which is preliminary data.</text>
</comment>
<gene>
    <name evidence="2" type="primary">pol</name>
    <name evidence="2" type="ORF">EVAR_27275_1</name>
</gene>
<dbReference type="InterPro" id="IPR000477">
    <property type="entry name" value="RT_dom"/>
</dbReference>
<name>A0A4C1W2G0_EUMVA</name>
<dbReference type="AlphaFoldDB" id="A0A4C1W2G0"/>
<protein>
    <submittedName>
        <fullName evidence="2">RNA-directed DNA polymerase from mobile element jockey</fullName>
    </submittedName>
</protein>
<proteinExistence type="predicted"/>
<dbReference type="STRING" id="151549.A0A4C1W2G0"/>
<keyword evidence="2" id="KW-0808">Transferase</keyword>
<dbReference type="PROSITE" id="PS50878">
    <property type="entry name" value="RT_POL"/>
    <property type="match status" value="1"/>
</dbReference>
<evidence type="ECO:0000313" key="2">
    <source>
        <dbReference type="EMBL" id="GBP44317.1"/>
    </source>
</evidence>
<keyword evidence="2" id="KW-0695">RNA-directed DNA polymerase</keyword>
<accession>A0A4C1W2G0</accession>
<sequence>MGADRRKAPTPVPVPPRLRLKRPVYGDRDIFAHYILGTEEKVSERISCGEGGTGMPVGRKIERVTDLRLYKREHFRHSLPLIGLYNTYSSTRPIRAGVPQGSTLSPLLYSAYVNDISRPSTGVQLTLFADDTTLYLMSNSIRNILPRLQRVVDELTQ</sequence>
<keyword evidence="3" id="KW-1185">Reference proteome</keyword>
<reference evidence="2 3" key="1">
    <citation type="journal article" date="2019" name="Commun. Biol.">
        <title>The bagworm genome reveals a unique fibroin gene that provides high tensile strength.</title>
        <authorList>
            <person name="Kono N."/>
            <person name="Nakamura H."/>
            <person name="Ohtoshi R."/>
            <person name="Tomita M."/>
            <person name="Numata K."/>
            <person name="Arakawa K."/>
        </authorList>
    </citation>
    <scope>NUCLEOTIDE SEQUENCE [LARGE SCALE GENOMIC DNA]</scope>
</reference>
<dbReference type="EMBL" id="BGZK01000450">
    <property type="protein sequence ID" value="GBP44317.1"/>
    <property type="molecule type" value="Genomic_DNA"/>
</dbReference>
<keyword evidence="2" id="KW-0548">Nucleotidyltransferase</keyword>
<dbReference type="GO" id="GO:0003964">
    <property type="term" value="F:RNA-directed DNA polymerase activity"/>
    <property type="evidence" value="ECO:0007669"/>
    <property type="project" value="UniProtKB-KW"/>
</dbReference>